<dbReference type="PROSITE" id="PS51459">
    <property type="entry name" value="FIDO"/>
    <property type="match status" value="1"/>
</dbReference>
<organism evidence="5 6">
    <name type="scientific">Geofilum rubicundum JCM 15548</name>
    <dbReference type="NCBI Taxonomy" id="1236989"/>
    <lineage>
        <taxon>Bacteria</taxon>
        <taxon>Pseudomonadati</taxon>
        <taxon>Bacteroidota</taxon>
        <taxon>Bacteroidia</taxon>
        <taxon>Marinilabiliales</taxon>
        <taxon>Marinilabiliaceae</taxon>
        <taxon>Geofilum</taxon>
    </lineage>
</organism>
<accession>A0A0E9LRB0</accession>
<feature type="binding site" evidence="2">
    <location>
        <begin position="183"/>
        <end position="190"/>
    </location>
    <ligand>
        <name>ATP</name>
        <dbReference type="ChEBI" id="CHEBI:30616"/>
    </ligand>
</feature>
<dbReference type="Gene3D" id="1.10.3290.10">
    <property type="entry name" value="Fido-like domain"/>
    <property type="match status" value="1"/>
</dbReference>
<dbReference type="InterPro" id="IPR003812">
    <property type="entry name" value="Fido"/>
</dbReference>
<dbReference type="SUPFAM" id="SSF140931">
    <property type="entry name" value="Fic-like"/>
    <property type="match status" value="1"/>
</dbReference>
<dbReference type="InterPro" id="IPR040198">
    <property type="entry name" value="Fido_containing"/>
</dbReference>
<proteinExistence type="predicted"/>
<evidence type="ECO:0000313" key="6">
    <source>
        <dbReference type="Proteomes" id="UP000032900"/>
    </source>
</evidence>
<feature type="site" description="Important for autoinhibition of adenylyltransferase activity" evidence="3">
    <location>
        <position position="38"/>
    </location>
</feature>
<dbReference type="STRING" id="1236989.JCM15548_14524"/>
<feature type="domain" description="Fido" evidence="4">
    <location>
        <begin position="99"/>
        <end position="237"/>
    </location>
</feature>
<sequence length="273" mass="31298">MKDTFKLIEKYNSFNIKESIDGEKYIHYSIVHHSTSIEGSSLTEEETQLLLDDNVTAKGKPIEHHHMQLNHYQALLFIIEKASEKSLITPSFLKEVAGKVMKDTGGIHNTIMGVYDSSKGDFRLQNVHAGVTRFADYTKVPHLVDVFCNELNSKLQADISEQEALITSFDAHFNLVSIHPFRDGNGRVSRLMMNYVQHFHNLPLSNVFKEDKADYYKALVDTRASQDMDVFRKFMLLQYSKMLNIEIDKVLSSQQEHVIKKKPGKGFGMSMMF</sequence>
<dbReference type="InterPro" id="IPR036597">
    <property type="entry name" value="Fido-like_dom_sf"/>
</dbReference>
<dbReference type="Proteomes" id="UP000032900">
    <property type="component" value="Unassembled WGS sequence"/>
</dbReference>
<feature type="binding site" evidence="2">
    <location>
        <begin position="215"/>
        <end position="216"/>
    </location>
    <ligand>
        <name>ATP</name>
        <dbReference type="ChEBI" id="CHEBI:30616"/>
    </ligand>
</feature>
<evidence type="ECO:0000256" key="2">
    <source>
        <dbReference type="PIRSR" id="PIRSR640198-2"/>
    </source>
</evidence>
<keyword evidence="6" id="KW-1185">Reference proteome</keyword>
<protein>
    <recommendedName>
        <fullName evidence="4">Fido domain-containing protein</fullName>
    </recommendedName>
</protein>
<name>A0A0E9LRB0_9BACT</name>
<gene>
    <name evidence="5" type="ORF">JCM15548_14524</name>
</gene>
<comment type="caution">
    <text evidence="5">The sequence shown here is derived from an EMBL/GenBank/DDBJ whole genome shotgun (WGS) entry which is preliminary data.</text>
</comment>
<dbReference type="GO" id="GO:0005524">
    <property type="term" value="F:ATP binding"/>
    <property type="evidence" value="ECO:0007669"/>
    <property type="project" value="UniProtKB-KW"/>
</dbReference>
<evidence type="ECO:0000256" key="1">
    <source>
        <dbReference type="PIRSR" id="PIRSR640198-1"/>
    </source>
</evidence>
<dbReference type="PANTHER" id="PTHR13504:SF38">
    <property type="entry name" value="FIDO DOMAIN-CONTAINING PROTEIN"/>
    <property type="match status" value="1"/>
</dbReference>
<keyword evidence="2" id="KW-0547">Nucleotide-binding</keyword>
<feature type="active site" evidence="1">
    <location>
        <position position="179"/>
    </location>
</feature>
<reference evidence="5 6" key="1">
    <citation type="journal article" date="2015" name="Microbes Environ.">
        <title>Distribution and evolution of nitrogen fixation genes in the phylum bacteroidetes.</title>
        <authorList>
            <person name="Inoue J."/>
            <person name="Oshima K."/>
            <person name="Suda W."/>
            <person name="Sakamoto M."/>
            <person name="Iino T."/>
            <person name="Noda S."/>
            <person name="Hongoh Y."/>
            <person name="Hattori M."/>
            <person name="Ohkuma M."/>
        </authorList>
    </citation>
    <scope>NUCLEOTIDE SEQUENCE [LARGE SCALE GENOMIC DNA]</scope>
    <source>
        <strain evidence="5">JCM 15548</strain>
    </source>
</reference>
<dbReference type="AlphaFoldDB" id="A0A0E9LRB0"/>
<keyword evidence="2" id="KW-0067">ATP-binding</keyword>
<dbReference type="EMBL" id="BAZW01000084">
    <property type="protein sequence ID" value="GAO27681.1"/>
    <property type="molecule type" value="Genomic_DNA"/>
</dbReference>
<dbReference type="Pfam" id="PF02661">
    <property type="entry name" value="Fic"/>
    <property type="match status" value="1"/>
</dbReference>
<evidence type="ECO:0000313" key="5">
    <source>
        <dbReference type="EMBL" id="GAO27681.1"/>
    </source>
</evidence>
<evidence type="ECO:0000259" key="4">
    <source>
        <dbReference type="PROSITE" id="PS51459"/>
    </source>
</evidence>
<dbReference type="PANTHER" id="PTHR13504">
    <property type="entry name" value="FIDO DOMAIN-CONTAINING PROTEIN DDB_G0283145"/>
    <property type="match status" value="1"/>
</dbReference>
<evidence type="ECO:0000256" key="3">
    <source>
        <dbReference type="PIRSR" id="PIRSR640198-3"/>
    </source>
</evidence>